<protein>
    <submittedName>
        <fullName evidence="2">Uncharacterized protein DUF1524</fullName>
    </submittedName>
</protein>
<evidence type="ECO:0000259" key="1">
    <source>
        <dbReference type="Pfam" id="PF07510"/>
    </source>
</evidence>
<dbReference type="RefSeq" id="WP_211345168.1">
    <property type="nucleotide sequence ID" value="NZ_BAABCI010000003.1"/>
</dbReference>
<name>A0A542EGT8_9MICO</name>
<evidence type="ECO:0000313" key="2">
    <source>
        <dbReference type="EMBL" id="TQJ14525.1"/>
    </source>
</evidence>
<dbReference type="PANTHER" id="PTHR24094">
    <property type="entry name" value="SECRETED PROTEIN"/>
    <property type="match status" value="1"/>
</dbReference>
<gene>
    <name evidence="2" type="ORF">FB459_1992</name>
</gene>
<comment type="caution">
    <text evidence="2">The sequence shown here is derived from an EMBL/GenBank/DDBJ whole genome shotgun (WGS) entry which is preliminary data.</text>
</comment>
<organism evidence="2 3">
    <name type="scientific">Yimella lutea</name>
    <dbReference type="NCBI Taxonomy" id="587872"/>
    <lineage>
        <taxon>Bacteria</taxon>
        <taxon>Bacillati</taxon>
        <taxon>Actinomycetota</taxon>
        <taxon>Actinomycetes</taxon>
        <taxon>Micrococcales</taxon>
        <taxon>Dermacoccaceae</taxon>
        <taxon>Yimella</taxon>
    </lineage>
</organism>
<dbReference type="PANTHER" id="PTHR24094:SF15">
    <property type="entry name" value="AMP-DEPENDENT SYNTHETASE_LIGASE DOMAIN-CONTAINING PROTEIN-RELATED"/>
    <property type="match status" value="1"/>
</dbReference>
<dbReference type="EMBL" id="VFMO01000001">
    <property type="protein sequence ID" value="TQJ14525.1"/>
    <property type="molecule type" value="Genomic_DNA"/>
</dbReference>
<proteinExistence type="predicted"/>
<dbReference type="InterPro" id="IPR011089">
    <property type="entry name" value="GmrSD_C"/>
</dbReference>
<dbReference type="Proteomes" id="UP000320806">
    <property type="component" value="Unassembled WGS sequence"/>
</dbReference>
<dbReference type="Gene3D" id="1.10.30.50">
    <property type="match status" value="1"/>
</dbReference>
<reference evidence="2 3" key="1">
    <citation type="submission" date="2019-06" db="EMBL/GenBank/DDBJ databases">
        <title>Sequencing the genomes of 1000 actinobacteria strains.</title>
        <authorList>
            <person name="Klenk H.-P."/>
        </authorList>
    </citation>
    <scope>NUCLEOTIDE SEQUENCE [LARGE SCALE GENOMIC DNA]</scope>
    <source>
        <strain evidence="2 3">DSM 19828</strain>
    </source>
</reference>
<evidence type="ECO:0000313" key="3">
    <source>
        <dbReference type="Proteomes" id="UP000320806"/>
    </source>
</evidence>
<keyword evidence="3" id="KW-1185">Reference proteome</keyword>
<dbReference type="AlphaFoldDB" id="A0A542EGT8"/>
<sequence length="255" mass="26781">MAASRKKSAGPDMGDFVLWILVLAALVSYGGSKVGSVVAQPNPTRSTVAPSWSVSTAQRDAALKQLSGLKVLPARPDVPGYERGCGTGQGCSFGPAWTDDNTISGTGHNGCGTRDDVLKAQMTKVVMRDGSRCVVQSGTLNPDPYTGRVINWTKTNASAVQVDHIYPLSRAWDFGAAYWPLDKKINFANDTTANLLAADGPANSSKGDKGPGEWMPVNKAYACSYAVKYTAVAAKYALPITGADKTSLNTALGTC</sequence>
<feature type="domain" description="GmrSD restriction endonucleases C-terminal" evidence="1">
    <location>
        <begin position="113"/>
        <end position="239"/>
    </location>
</feature>
<accession>A0A542EGT8</accession>
<dbReference type="Pfam" id="PF07510">
    <property type="entry name" value="GmrSD_C"/>
    <property type="match status" value="1"/>
</dbReference>